<evidence type="ECO:0000313" key="3">
    <source>
        <dbReference type="EMBL" id="SEJ98694.1"/>
    </source>
</evidence>
<dbReference type="STRING" id="1227549.SAMN05444007_110109"/>
<organism evidence="3 4">
    <name type="scientific">Cribrihabitans marinus</name>
    <dbReference type="NCBI Taxonomy" id="1227549"/>
    <lineage>
        <taxon>Bacteria</taxon>
        <taxon>Pseudomonadati</taxon>
        <taxon>Pseudomonadota</taxon>
        <taxon>Alphaproteobacteria</taxon>
        <taxon>Rhodobacterales</taxon>
        <taxon>Paracoccaceae</taxon>
        <taxon>Cribrihabitans</taxon>
    </lineage>
</organism>
<sequence>MTDVVRLERVLPASAQRVFEMISQPQNMVRWWGHDGMIVPEHNLDFSRPGPWYSIMKSPDGTLRQVSGEVTEVDPPRLIAFTWAWHEGGPGGPRGAETHVTIEIDEVDDDRARMVLCHYDLGTDTARAGHTKGWLSIFEKLQKGLA</sequence>
<reference evidence="3 4" key="1">
    <citation type="submission" date="2016-10" db="EMBL/GenBank/DDBJ databases">
        <authorList>
            <person name="de Groot N.N."/>
        </authorList>
    </citation>
    <scope>NUCLEOTIDE SEQUENCE [LARGE SCALE GENOMIC DNA]</scope>
    <source>
        <strain evidence="3 4">DSM 29340</strain>
    </source>
</reference>
<accession>A0A1H7DBI5</accession>
<comment type="similarity">
    <text evidence="1">Belongs to the AHA1 family.</text>
</comment>
<feature type="domain" description="Activator of Hsp90 ATPase homologue 1/2-like C-terminal" evidence="2">
    <location>
        <begin position="13"/>
        <end position="143"/>
    </location>
</feature>
<dbReference type="CDD" id="cd07814">
    <property type="entry name" value="SRPBCC_CalC_Aha1-like"/>
    <property type="match status" value="1"/>
</dbReference>
<evidence type="ECO:0000256" key="1">
    <source>
        <dbReference type="ARBA" id="ARBA00006817"/>
    </source>
</evidence>
<dbReference type="Gene3D" id="3.30.530.20">
    <property type="match status" value="1"/>
</dbReference>
<gene>
    <name evidence="3" type="ORF">SAMN05444007_110109</name>
</gene>
<dbReference type="Proteomes" id="UP000199379">
    <property type="component" value="Unassembled WGS sequence"/>
</dbReference>
<keyword evidence="4" id="KW-1185">Reference proteome</keyword>
<dbReference type="InterPro" id="IPR013538">
    <property type="entry name" value="ASHA1/2-like_C"/>
</dbReference>
<dbReference type="RefSeq" id="WP_092369648.1">
    <property type="nucleotide sequence ID" value="NZ_BMGV01000010.1"/>
</dbReference>
<dbReference type="SUPFAM" id="SSF55961">
    <property type="entry name" value="Bet v1-like"/>
    <property type="match status" value="1"/>
</dbReference>
<dbReference type="InterPro" id="IPR023393">
    <property type="entry name" value="START-like_dom_sf"/>
</dbReference>
<dbReference type="EMBL" id="FNYD01000010">
    <property type="protein sequence ID" value="SEJ98694.1"/>
    <property type="molecule type" value="Genomic_DNA"/>
</dbReference>
<protein>
    <submittedName>
        <fullName evidence="3">Uncharacterized conserved protein YndB, AHSA1/START domain</fullName>
    </submittedName>
</protein>
<dbReference type="Pfam" id="PF08327">
    <property type="entry name" value="AHSA1"/>
    <property type="match status" value="1"/>
</dbReference>
<evidence type="ECO:0000259" key="2">
    <source>
        <dbReference type="Pfam" id="PF08327"/>
    </source>
</evidence>
<dbReference type="AlphaFoldDB" id="A0A1H7DBI5"/>
<proteinExistence type="inferred from homology"/>
<name>A0A1H7DBI5_9RHOB</name>
<evidence type="ECO:0000313" key="4">
    <source>
        <dbReference type="Proteomes" id="UP000199379"/>
    </source>
</evidence>